<evidence type="ECO:0000313" key="1">
    <source>
        <dbReference type="EMBL" id="KAG9062488.1"/>
    </source>
</evidence>
<dbReference type="AlphaFoldDB" id="A0A9P7XLV7"/>
<keyword evidence="2" id="KW-1185">Reference proteome</keyword>
<protein>
    <submittedName>
        <fullName evidence="1">Uncharacterized protein</fullName>
    </submittedName>
</protein>
<proteinExistence type="predicted"/>
<accession>A0A9P7XLV7</accession>
<dbReference type="Proteomes" id="UP000707451">
    <property type="component" value="Unassembled WGS sequence"/>
</dbReference>
<organism evidence="1 2">
    <name type="scientific">Linnemannia hyalina</name>
    <dbReference type="NCBI Taxonomy" id="64524"/>
    <lineage>
        <taxon>Eukaryota</taxon>
        <taxon>Fungi</taxon>
        <taxon>Fungi incertae sedis</taxon>
        <taxon>Mucoromycota</taxon>
        <taxon>Mortierellomycotina</taxon>
        <taxon>Mortierellomycetes</taxon>
        <taxon>Mortierellales</taxon>
        <taxon>Mortierellaceae</taxon>
        <taxon>Linnemannia</taxon>
    </lineage>
</organism>
<comment type="caution">
    <text evidence="1">The sequence shown here is derived from an EMBL/GenBank/DDBJ whole genome shotgun (WGS) entry which is preliminary data.</text>
</comment>
<reference evidence="1" key="1">
    <citation type="submission" date="2021-06" db="EMBL/GenBank/DDBJ databases">
        <title>Genome Sequence of Mortierella hyaline Strain SCG-10, a Cold-Adapted, Nitrate-Reducing Fungus Isolated from Soil in Minnesota, USA.</title>
        <authorList>
            <person name="Aldossari N."/>
        </authorList>
    </citation>
    <scope>NUCLEOTIDE SEQUENCE</scope>
    <source>
        <strain evidence="1">SCG-10</strain>
    </source>
</reference>
<gene>
    <name evidence="1" type="ORF">KI688_005403</name>
</gene>
<sequence length="207" mass="22662">MSASNTRAACANCLVLLAGEAPCYIPNKALPPSTPLSNTIYGAAALDNRPTNKWPIHFILGDAPTLNPMDTTKVQCHDLFDKGDGLQGNPKDLIPRAPRLSMFSRIPRDMQDLTLEQRRALRLAGCPTPAKAKGKTVEALLFPWLYPLGTGMYADGTKGANCRSFKDDMEIKLNSADSRWRDDDEWATWAALKAEGKDGTADLFKPL</sequence>
<name>A0A9P7XLV7_9FUNG</name>
<evidence type="ECO:0000313" key="2">
    <source>
        <dbReference type="Proteomes" id="UP000707451"/>
    </source>
</evidence>
<dbReference type="OrthoDB" id="2304611at2759"/>
<dbReference type="EMBL" id="JAHRHY010000019">
    <property type="protein sequence ID" value="KAG9062488.1"/>
    <property type="molecule type" value="Genomic_DNA"/>
</dbReference>